<evidence type="ECO:0000313" key="2">
    <source>
        <dbReference type="Proteomes" id="UP000799779"/>
    </source>
</evidence>
<dbReference type="Proteomes" id="UP000799779">
    <property type="component" value="Unassembled WGS sequence"/>
</dbReference>
<dbReference type="Pfam" id="PF21858">
    <property type="entry name" value="DUF6914"/>
    <property type="match status" value="1"/>
</dbReference>
<protein>
    <submittedName>
        <fullName evidence="1">Uncharacterized protein</fullName>
    </submittedName>
</protein>
<gene>
    <name evidence="1" type="ORF">P154DRAFT_625054</name>
</gene>
<name>A0A6A5VW38_9PLEO</name>
<sequence>MPSNKDRLYVALYARSGAPKMPGGEDKYHWAFIIGPKNEATTATGRRCHAKESMQIVNGAAENIWTYEDREISLQPTSAILVRITIGKVADRARLMEAFARTPIRAGNAGYENWNCVSWVQEALSWGAHDGKALGSCQTDWTHVRDTAMWYIAKKAAEHRFDGQGQFDLSKVPTWDAIEGKELVA</sequence>
<dbReference type="AlphaFoldDB" id="A0A6A5VW38"/>
<dbReference type="InterPro" id="IPR054208">
    <property type="entry name" value="DUF6914"/>
</dbReference>
<proteinExistence type="predicted"/>
<dbReference type="EMBL" id="ML977677">
    <property type="protein sequence ID" value="KAF1993982.1"/>
    <property type="molecule type" value="Genomic_DNA"/>
</dbReference>
<keyword evidence="2" id="KW-1185">Reference proteome</keyword>
<dbReference type="OrthoDB" id="3732064at2759"/>
<evidence type="ECO:0000313" key="1">
    <source>
        <dbReference type="EMBL" id="KAF1993982.1"/>
    </source>
</evidence>
<accession>A0A6A5VW38</accession>
<organism evidence="1 2">
    <name type="scientific">Amniculicola lignicola CBS 123094</name>
    <dbReference type="NCBI Taxonomy" id="1392246"/>
    <lineage>
        <taxon>Eukaryota</taxon>
        <taxon>Fungi</taxon>
        <taxon>Dikarya</taxon>
        <taxon>Ascomycota</taxon>
        <taxon>Pezizomycotina</taxon>
        <taxon>Dothideomycetes</taxon>
        <taxon>Pleosporomycetidae</taxon>
        <taxon>Pleosporales</taxon>
        <taxon>Amniculicolaceae</taxon>
        <taxon>Amniculicola</taxon>
    </lineage>
</organism>
<reference evidence="1" key="1">
    <citation type="journal article" date="2020" name="Stud. Mycol.">
        <title>101 Dothideomycetes genomes: a test case for predicting lifestyles and emergence of pathogens.</title>
        <authorList>
            <person name="Haridas S."/>
            <person name="Albert R."/>
            <person name="Binder M."/>
            <person name="Bloem J."/>
            <person name="Labutti K."/>
            <person name="Salamov A."/>
            <person name="Andreopoulos B."/>
            <person name="Baker S."/>
            <person name="Barry K."/>
            <person name="Bills G."/>
            <person name="Bluhm B."/>
            <person name="Cannon C."/>
            <person name="Castanera R."/>
            <person name="Culley D."/>
            <person name="Daum C."/>
            <person name="Ezra D."/>
            <person name="Gonzalez J."/>
            <person name="Henrissat B."/>
            <person name="Kuo A."/>
            <person name="Liang C."/>
            <person name="Lipzen A."/>
            <person name="Lutzoni F."/>
            <person name="Magnuson J."/>
            <person name="Mondo S."/>
            <person name="Nolan M."/>
            <person name="Ohm R."/>
            <person name="Pangilinan J."/>
            <person name="Park H.-J."/>
            <person name="Ramirez L."/>
            <person name="Alfaro M."/>
            <person name="Sun H."/>
            <person name="Tritt A."/>
            <person name="Yoshinaga Y."/>
            <person name="Zwiers L.-H."/>
            <person name="Turgeon B."/>
            <person name="Goodwin S."/>
            <person name="Spatafora J."/>
            <person name="Crous P."/>
            <person name="Grigoriev I."/>
        </authorList>
    </citation>
    <scope>NUCLEOTIDE SEQUENCE</scope>
    <source>
        <strain evidence="1">CBS 123094</strain>
    </source>
</reference>